<evidence type="ECO:0000256" key="1">
    <source>
        <dbReference type="SAM" id="MobiDB-lite"/>
    </source>
</evidence>
<feature type="region of interest" description="Disordered" evidence="1">
    <location>
        <begin position="301"/>
        <end position="322"/>
    </location>
</feature>
<sequence>MRNNHAPETSHLFNVGSDGITTTEERTHSGIKKPIIIKKKVGYRVYRDSDEEQAQADPKEKCRKQVKVKLCEDESESNSQKQEQDLSFDSKPGHMSEKEMKQSIQLAKEAVEHLQRDLQIVGSGSANQEQRLTTNSDSELHKDIEVARQVLEHIHSNFGNLQSMRLHAATLNNEDLNNIEFERKRMAQWKEITGQENVNTLRNIEDRFKTNNHNSEDIEVEKMFDKVIEKDDSKTNSAKVAIENDSSLSDDKNFKGNFENKKLKNVDIPANTDLETSMAQDIQSKMKLHSDNLTIQPVAVTSPIEEKSNQDSLDRNTNQKETTNVELNEKEISNRDSIAMKEADNILNQFRKNKDSDGQKEIETRISNTVNILNESKNDQMTRSDSIEDPNKTTRKSDENIQLQHEDRSFDGSTMHEDMNKQRFSEPLNKNIASEDFEQNTLNTFNDFPDHRRTHETGKHQMNGLLNIARAHDKSTDMVIPSMQKQDIKQDVLRLGFNSRNNMAIDKESSALDLSSHKTDDQSHAASEKMNMRWVHETNDQNFQTMRKDDSAKHALSVKAPFQEQFNEQSLRNSHSNHRSINGAATDTEHQEHQVPNDRLAHAFDKEPRLRAEEMKADSNTHSHHVSRQNVHPSSDMAPRHGTFHQTSHADNAVQSSNHMDTMHRSASEYAQQWFDSRGLSRGSSYMRQQPNMPLASNGGSGAVGLFPNANTGGCAIPLLLSCSPSVVSGTLAKSHPSYSAPSYRSIDDYRYHKKRETNKTDEKLAMKPDHLTMLAATVKPTMKAMKNSLH</sequence>
<dbReference type="EMBL" id="OW152819">
    <property type="protein sequence ID" value="CAH2073570.1"/>
    <property type="molecule type" value="Genomic_DNA"/>
</dbReference>
<feature type="compositionally biased region" description="Basic and acidic residues" evidence="1">
    <location>
        <begin position="91"/>
        <end position="101"/>
    </location>
</feature>
<feature type="region of interest" description="Disordered" evidence="1">
    <location>
        <begin position="613"/>
        <end position="636"/>
    </location>
</feature>
<organism evidence="2 3">
    <name type="scientific">Iphiclides podalirius</name>
    <name type="common">scarce swallowtail</name>
    <dbReference type="NCBI Taxonomy" id="110791"/>
    <lineage>
        <taxon>Eukaryota</taxon>
        <taxon>Metazoa</taxon>
        <taxon>Ecdysozoa</taxon>
        <taxon>Arthropoda</taxon>
        <taxon>Hexapoda</taxon>
        <taxon>Insecta</taxon>
        <taxon>Pterygota</taxon>
        <taxon>Neoptera</taxon>
        <taxon>Endopterygota</taxon>
        <taxon>Lepidoptera</taxon>
        <taxon>Glossata</taxon>
        <taxon>Ditrysia</taxon>
        <taxon>Papilionoidea</taxon>
        <taxon>Papilionidae</taxon>
        <taxon>Papilioninae</taxon>
        <taxon>Iphiclides</taxon>
    </lineage>
</organism>
<evidence type="ECO:0000313" key="2">
    <source>
        <dbReference type="EMBL" id="CAH2073570.1"/>
    </source>
</evidence>
<feature type="region of interest" description="Disordered" evidence="1">
    <location>
        <begin position="71"/>
        <end position="103"/>
    </location>
</feature>
<evidence type="ECO:0000313" key="3">
    <source>
        <dbReference type="Proteomes" id="UP000837857"/>
    </source>
</evidence>
<reference evidence="2" key="1">
    <citation type="submission" date="2022-03" db="EMBL/GenBank/DDBJ databases">
        <authorList>
            <person name="Martin H S."/>
        </authorList>
    </citation>
    <scope>NUCLEOTIDE SEQUENCE</scope>
</reference>
<feature type="compositionally biased region" description="Polar residues" evidence="1">
    <location>
        <begin position="566"/>
        <end position="585"/>
    </location>
</feature>
<feature type="region of interest" description="Disordered" evidence="1">
    <location>
        <begin position="1"/>
        <end position="29"/>
    </location>
</feature>
<feature type="non-terminal residue" evidence="2">
    <location>
        <position position="791"/>
    </location>
</feature>
<proteinExistence type="predicted"/>
<dbReference type="Proteomes" id="UP000837857">
    <property type="component" value="Chromosome 7"/>
</dbReference>
<name>A0ABN8J2Q4_9NEOP</name>
<feature type="compositionally biased region" description="Polar residues" evidence="1">
    <location>
        <begin position="77"/>
        <end position="87"/>
    </location>
</feature>
<gene>
    <name evidence="2" type="ORF">IPOD504_LOCUS15698</name>
</gene>
<feature type="region of interest" description="Disordered" evidence="1">
    <location>
        <begin position="508"/>
        <end position="527"/>
    </location>
</feature>
<feature type="compositionally biased region" description="Basic and acidic residues" evidence="1">
    <location>
        <begin position="304"/>
        <end position="318"/>
    </location>
</feature>
<feature type="region of interest" description="Disordered" evidence="1">
    <location>
        <begin position="374"/>
        <end position="415"/>
    </location>
</feature>
<keyword evidence="3" id="KW-1185">Reference proteome</keyword>
<accession>A0ABN8J2Q4</accession>
<feature type="compositionally biased region" description="Basic and acidic residues" evidence="1">
    <location>
        <begin position="376"/>
        <end position="415"/>
    </location>
</feature>
<feature type="region of interest" description="Disordered" evidence="1">
    <location>
        <begin position="566"/>
        <end position="601"/>
    </location>
</feature>
<protein>
    <submittedName>
        <fullName evidence="2">Uncharacterized protein</fullName>
    </submittedName>
</protein>
<feature type="compositionally biased region" description="Basic and acidic residues" evidence="1">
    <location>
        <begin position="587"/>
        <end position="601"/>
    </location>
</feature>